<dbReference type="EMBL" id="JAAALK010000871">
    <property type="protein sequence ID" value="KAG8044121.1"/>
    <property type="molecule type" value="Genomic_DNA"/>
</dbReference>
<protein>
    <submittedName>
        <fullName evidence="1">Uncharacterized protein</fullName>
    </submittedName>
</protein>
<reference evidence="1" key="1">
    <citation type="journal article" date="2021" name="bioRxiv">
        <title>Whole Genome Assembly and Annotation of Northern Wild Rice, Zizania palustris L., Supports a Whole Genome Duplication in the Zizania Genus.</title>
        <authorList>
            <person name="Haas M."/>
            <person name="Kono T."/>
            <person name="Macchietto M."/>
            <person name="Millas R."/>
            <person name="McGilp L."/>
            <person name="Shao M."/>
            <person name="Duquette J."/>
            <person name="Hirsch C.N."/>
            <person name="Kimball J."/>
        </authorList>
    </citation>
    <scope>NUCLEOTIDE SEQUENCE</scope>
    <source>
        <tissue evidence="1">Fresh leaf tissue</tissue>
    </source>
</reference>
<name>A0A8J5RMW8_ZIZPA</name>
<evidence type="ECO:0000313" key="1">
    <source>
        <dbReference type="EMBL" id="KAG8044121.1"/>
    </source>
</evidence>
<dbReference type="Proteomes" id="UP000729402">
    <property type="component" value="Unassembled WGS sequence"/>
</dbReference>
<accession>A0A8J5RMW8</accession>
<evidence type="ECO:0000313" key="2">
    <source>
        <dbReference type="Proteomes" id="UP000729402"/>
    </source>
</evidence>
<proteinExistence type="predicted"/>
<gene>
    <name evidence="1" type="ORF">GUJ93_ZPchr0046g33485</name>
</gene>
<comment type="caution">
    <text evidence="1">The sequence shown here is derived from an EMBL/GenBank/DDBJ whole genome shotgun (WGS) entry which is preliminary data.</text>
</comment>
<sequence>MRSCRIAHCTDITEKQFFRKAERREGTCSWTMHSCTLHRQRMEDAVDLLLEDVVAGPKPRRHDELTKRRAEEIHAAAHGRQRIGGRRCGGGRRRDVRRREMWAGVWGLGRWVG</sequence>
<dbReference type="AlphaFoldDB" id="A0A8J5RMW8"/>
<keyword evidence="2" id="KW-1185">Reference proteome</keyword>
<reference evidence="1" key="2">
    <citation type="submission" date="2021-02" db="EMBL/GenBank/DDBJ databases">
        <authorList>
            <person name="Kimball J.A."/>
            <person name="Haas M.W."/>
            <person name="Macchietto M."/>
            <person name="Kono T."/>
            <person name="Duquette J."/>
            <person name="Shao M."/>
        </authorList>
    </citation>
    <scope>NUCLEOTIDE SEQUENCE</scope>
    <source>
        <tissue evidence="1">Fresh leaf tissue</tissue>
    </source>
</reference>
<organism evidence="1 2">
    <name type="scientific">Zizania palustris</name>
    <name type="common">Northern wild rice</name>
    <dbReference type="NCBI Taxonomy" id="103762"/>
    <lineage>
        <taxon>Eukaryota</taxon>
        <taxon>Viridiplantae</taxon>
        <taxon>Streptophyta</taxon>
        <taxon>Embryophyta</taxon>
        <taxon>Tracheophyta</taxon>
        <taxon>Spermatophyta</taxon>
        <taxon>Magnoliopsida</taxon>
        <taxon>Liliopsida</taxon>
        <taxon>Poales</taxon>
        <taxon>Poaceae</taxon>
        <taxon>BOP clade</taxon>
        <taxon>Oryzoideae</taxon>
        <taxon>Oryzeae</taxon>
        <taxon>Zizaniinae</taxon>
        <taxon>Zizania</taxon>
    </lineage>
</organism>